<reference evidence="1" key="1">
    <citation type="submission" date="2018-05" db="EMBL/GenBank/DDBJ databases">
        <authorList>
            <person name="Lanie J.A."/>
            <person name="Ng W.-L."/>
            <person name="Kazmierczak K.M."/>
            <person name="Andrzejewski T.M."/>
            <person name="Davidsen T.M."/>
            <person name="Wayne K.J."/>
            <person name="Tettelin H."/>
            <person name="Glass J.I."/>
            <person name="Rusch D."/>
            <person name="Podicherti R."/>
            <person name="Tsui H.-C.T."/>
            <person name="Winkler M.E."/>
        </authorList>
    </citation>
    <scope>NUCLEOTIDE SEQUENCE</scope>
</reference>
<dbReference type="AlphaFoldDB" id="A0A382HS50"/>
<accession>A0A382HS50</accession>
<dbReference type="Pfam" id="PF07549">
    <property type="entry name" value="Sec_GG"/>
    <property type="match status" value="1"/>
</dbReference>
<organism evidence="1">
    <name type="scientific">marine metagenome</name>
    <dbReference type="NCBI Taxonomy" id="408172"/>
    <lineage>
        <taxon>unclassified sequences</taxon>
        <taxon>metagenomes</taxon>
        <taxon>ecological metagenomes</taxon>
    </lineage>
</organism>
<name>A0A382HS50_9ZZZZ</name>
<evidence type="ECO:0008006" key="2">
    <source>
        <dbReference type="Google" id="ProtNLM"/>
    </source>
</evidence>
<proteinExistence type="predicted"/>
<feature type="non-terminal residue" evidence="1">
    <location>
        <position position="62"/>
    </location>
</feature>
<dbReference type="InterPro" id="IPR022646">
    <property type="entry name" value="SecD/SecF_CS"/>
</dbReference>
<gene>
    <name evidence="1" type="ORF">METZ01_LOCUS242611</name>
</gene>
<sequence>MRQRKLALILSAVVIFSGVTSLLINGGPKLSIDFKGGTLVSVQFTEEMDILAVRAAMDNVNI</sequence>
<protein>
    <recommendedName>
        <fullName evidence="2">Protein translocase subunit SecF</fullName>
    </recommendedName>
</protein>
<evidence type="ECO:0000313" key="1">
    <source>
        <dbReference type="EMBL" id="SVB89757.1"/>
    </source>
</evidence>
<dbReference type="EMBL" id="UINC01062799">
    <property type="protein sequence ID" value="SVB89757.1"/>
    <property type="molecule type" value="Genomic_DNA"/>
</dbReference>